<dbReference type="Proteomes" id="UP001152173">
    <property type="component" value="Unassembled WGS sequence"/>
</dbReference>
<gene>
    <name evidence="9" type="ORF">M9R32_14560</name>
</gene>
<dbReference type="CDD" id="cd17329">
    <property type="entry name" value="MFS_MdtH_MDR_like"/>
    <property type="match status" value="1"/>
</dbReference>
<proteinExistence type="predicted"/>
<evidence type="ECO:0000256" key="3">
    <source>
        <dbReference type="ARBA" id="ARBA00022475"/>
    </source>
</evidence>
<dbReference type="RefSeq" id="WP_269927482.1">
    <property type="nucleotide sequence ID" value="NZ_JAMKBJ010000016.1"/>
</dbReference>
<feature type="transmembrane region" description="Helical" evidence="7">
    <location>
        <begin position="136"/>
        <end position="158"/>
    </location>
</feature>
<dbReference type="PROSITE" id="PS50850">
    <property type="entry name" value="MFS"/>
    <property type="match status" value="1"/>
</dbReference>
<evidence type="ECO:0000256" key="4">
    <source>
        <dbReference type="ARBA" id="ARBA00022692"/>
    </source>
</evidence>
<feature type="transmembrane region" description="Helical" evidence="7">
    <location>
        <begin position="45"/>
        <end position="65"/>
    </location>
</feature>
<dbReference type="InterPro" id="IPR036259">
    <property type="entry name" value="MFS_trans_sf"/>
</dbReference>
<keyword evidence="5 7" id="KW-1133">Transmembrane helix</keyword>
<feature type="transmembrane region" description="Helical" evidence="7">
    <location>
        <begin position="242"/>
        <end position="263"/>
    </location>
</feature>
<dbReference type="InterPro" id="IPR005829">
    <property type="entry name" value="Sugar_transporter_CS"/>
</dbReference>
<evidence type="ECO:0000256" key="5">
    <source>
        <dbReference type="ARBA" id="ARBA00022989"/>
    </source>
</evidence>
<dbReference type="PANTHER" id="PTHR43414">
    <property type="entry name" value="MULTIDRUG RESISTANCE PROTEIN MDTG"/>
    <property type="match status" value="1"/>
</dbReference>
<feature type="transmembrane region" description="Helical" evidence="7">
    <location>
        <begin position="275"/>
        <end position="297"/>
    </location>
</feature>
<feature type="transmembrane region" description="Helical" evidence="7">
    <location>
        <begin position="213"/>
        <end position="230"/>
    </location>
</feature>
<dbReference type="GO" id="GO:0005886">
    <property type="term" value="C:plasma membrane"/>
    <property type="evidence" value="ECO:0007669"/>
    <property type="project" value="UniProtKB-SubCell"/>
</dbReference>
<dbReference type="SUPFAM" id="SSF103473">
    <property type="entry name" value="MFS general substrate transporter"/>
    <property type="match status" value="1"/>
</dbReference>
<dbReference type="GO" id="GO:0022857">
    <property type="term" value="F:transmembrane transporter activity"/>
    <property type="evidence" value="ECO:0007669"/>
    <property type="project" value="InterPro"/>
</dbReference>
<evidence type="ECO:0000256" key="2">
    <source>
        <dbReference type="ARBA" id="ARBA00022448"/>
    </source>
</evidence>
<organism evidence="9 10">
    <name type="scientific">Paenisporosarcina quisquiliarum</name>
    <dbReference type="NCBI Taxonomy" id="365346"/>
    <lineage>
        <taxon>Bacteria</taxon>
        <taxon>Bacillati</taxon>
        <taxon>Bacillota</taxon>
        <taxon>Bacilli</taxon>
        <taxon>Bacillales</taxon>
        <taxon>Caryophanaceae</taxon>
        <taxon>Paenisporosarcina</taxon>
    </lineage>
</organism>
<keyword evidence="6 7" id="KW-0472">Membrane</keyword>
<feature type="transmembrane region" description="Helical" evidence="7">
    <location>
        <begin position="366"/>
        <end position="385"/>
    </location>
</feature>
<dbReference type="PANTHER" id="PTHR43414:SF1">
    <property type="entry name" value="PEPTIDE PERMEASE"/>
    <property type="match status" value="1"/>
</dbReference>
<comment type="subcellular location">
    <subcellularLocation>
        <location evidence="1">Cell membrane</location>
        <topology evidence="1">Multi-pass membrane protein</topology>
    </subcellularLocation>
</comment>
<feature type="transmembrane region" description="Helical" evidence="7">
    <location>
        <begin position="164"/>
        <end position="184"/>
    </location>
</feature>
<keyword evidence="3" id="KW-1003">Cell membrane</keyword>
<feature type="domain" description="Major facilitator superfamily (MFS) profile" evidence="8">
    <location>
        <begin position="1"/>
        <end position="390"/>
    </location>
</feature>
<feature type="transmembrane region" description="Helical" evidence="7">
    <location>
        <begin position="337"/>
        <end position="360"/>
    </location>
</feature>
<dbReference type="AlphaFoldDB" id="A0A9X3LJY8"/>
<dbReference type="Gene3D" id="1.20.1250.20">
    <property type="entry name" value="MFS general substrate transporter like domains"/>
    <property type="match status" value="1"/>
</dbReference>
<dbReference type="EMBL" id="JAMKBJ010000016">
    <property type="protein sequence ID" value="MCZ8538416.1"/>
    <property type="molecule type" value="Genomic_DNA"/>
</dbReference>
<comment type="caution">
    <text evidence="9">The sequence shown here is derived from an EMBL/GenBank/DDBJ whole genome shotgun (WGS) entry which is preliminary data.</text>
</comment>
<reference evidence="9" key="1">
    <citation type="submission" date="2022-05" db="EMBL/GenBank/DDBJ databases">
        <authorList>
            <person name="Colautti A."/>
            <person name="Iacumin L."/>
        </authorList>
    </citation>
    <scope>NUCLEOTIDE SEQUENCE</scope>
    <source>
        <strain evidence="9">SK 55</strain>
    </source>
</reference>
<dbReference type="InterPro" id="IPR020846">
    <property type="entry name" value="MFS_dom"/>
</dbReference>
<keyword evidence="4 7" id="KW-0812">Transmembrane</keyword>
<keyword evidence="2" id="KW-0813">Transport</keyword>
<evidence type="ECO:0000256" key="6">
    <source>
        <dbReference type="ARBA" id="ARBA00023136"/>
    </source>
</evidence>
<keyword evidence="10" id="KW-1185">Reference proteome</keyword>
<protein>
    <submittedName>
        <fullName evidence="9">MFS transporter</fullName>
    </submittedName>
</protein>
<evidence type="ECO:0000259" key="8">
    <source>
        <dbReference type="PROSITE" id="PS50850"/>
    </source>
</evidence>
<evidence type="ECO:0000313" key="10">
    <source>
        <dbReference type="Proteomes" id="UP001152173"/>
    </source>
</evidence>
<dbReference type="InterPro" id="IPR011701">
    <property type="entry name" value="MFS"/>
</dbReference>
<accession>A0A9X3LJY8</accession>
<evidence type="ECO:0000313" key="9">
    <source>
        <dbReference type="EMBL" id="MCZ8538416.1"/>
    </source>
</evidence>
<feature type="transmembrane region" description="Helical" evidence="7">
    <location>
        <begin position="303"/>
        <end position="325"/>
    </location>
</feature>
<evidence type="ECO:0000256" key="7">
    <source>
        <dbReference type="SAM" id="Phobius"/>
    </source>
</evidence>
<sequence length="404" mass="44586">MREKFTFHPVVWTLLIGTVFARGASFMALPFLALYLSNTHGIHPVWIGLTIGLSPLTGTIGGFIGGYFSDRFGRKKVMLWTILVWGLVYFGFSQASHIGVFMALNALNGLCRSFFEPSSQAMMADLTAPQKRKRVFSLRYTAINIGASLGPLLGVYIAQFSTSLPFLLTGLMYLLYGGTLFIMLNRYSISLVTPVHQLPLLDTLMVTWKDKTLLVFIIGGILINVGYSQIDSNLPQYIQQSFSEGVALFARLVALNAILVIILQVPLSLISEKWPVLRVMIFGSIFFAVGFASFGFATSAIGMMIAMAIVTIGEIFIFPSTSVFIDQIAPEDRKGTYFGAGQFRSIGNFTGPVLGGWLLQDFGGDFLFAVISGIILCSIFFYYLGNLHILEKQKRNSILKTVEQ</sequence>
<evidence type="ECO:0000256" key="1">
    <source>
        <dbReference type="ARBA" id="ARBA00004651"/>
    </source>
</evidence>
<dbReference type="PROSITE" id="PS00216">
    <property type="entry name" value="SUGAR_TRANSPORT_1"/>
    <property type="match status" value="1"/>
</dbReference>
<dbReference type="Pfam" id="PF07690">
    <property type="entry name" value="MFS_1"/>
    <property type="match status" value="1"/>
</dbReference>
<name>A0A9X3LJY8_9BACL</name>